<name>A0A3P7ZG45_HELPZ</name>
<keyword evidence="3 5" id="KW-1133">Transmembrane helix</keyword>
<feature type="transmembrane region" description="Helical" evidence="5">
    <location>
        <begin position="192"/>
        <end position="215"/>
    </location>
</feature>
<reference evidence="7 8" key="1">
    <citation type="submission" date="2018-11" db="EMBL/GenBank/DDBJ databases">
        <authorList>
            <consortium name="Pathogen Informatics"/>
        </authorList>
    </citation>
    <scope>NUCLEOTIDE SEQUENCE [LARGE SCALE GENOMIC DNA]</scope>
</reference>
<comment type="subcellular location">
    <subcellularLocation>
        <location evidence="1">Membrane</location>
    </subcellularLocation>
</comment>
<gene>
    <name evidence="7" type="ORF">HPBE_LOCUS14312</name>
</gene>
<dbReference type="GO" id="GO:0004930">
    <property type="term" value="F:G protein-coupled receptor activity"/>
    <property type="evidence" value="ECO:0007669"/>
    <property type="project" value="InterPro"/>
</dbReference>
<feature type="transmembrane region" description="Helical" evidence="5">
    <location>
        <begin position="41"/>
        <end position="63"/>
    </location>
</feature>
<keyword evidence="4 5" id="KW-0472">Membrane</keyword>
<dbReference type="InterPro" id="IPR019424">
    <property type="entry name" value="7TM_GPCR_Srsx"/>
</dbReference>
<dbReference type="OrthoDB" id="5820127at2759"/>
<protein>
    <submittedName>
        <fullName evidence="9">G_PROTEIN_RECEP_F1_2 domain-containing protein</fullName>
    </submittedName>
</protein>
<dbReference type="WBParaSite" id="HPBE_0001431101-mRNA-1">
    <property type="protein sequence ID" value="HPBE_0001431101-mRNA-1"/>
    <property type="gene ID" value="HPBE_0001431101"/>
</dbReference>
<dbReference type="Proteomes" id="UP000050761">
    <property type="component" value="Unassembled WGS sequence"/>
</dbReference>
<feature type="transmembrane region" description="Helical" evidence="5">
    <location>
        <begin position="160"/>
        <end position="186"/>
    </location>
</feature>
<evidence type="ECO:0000313" key="7">
    <source>
        <dbReference type="EMBL" id="VDO99221.1"/>
    </source>
</evidence>
<evidence type="ECO:0000256" key="4">
    <source>
        <dbReference type="ARBA" id="ARBA00023136"/>
    </source>
</evidence>
<evidence type="ECO:0000256" key="2">
    <source>
        <dbReference type="ARBA" id="ARBA00022692"/>
    </source>
</evidence>
<sequence length="216" mass="24691">MIPVPYQVFYIIIPTIGIIGNAFIVYVTIRSKSLRSTCNIMIGWISLGDMLHMFAHYVMVISHNTNLFTVSYKKYYIAAQFTPAVLYTLAMVLWTFLERSPETRVVCVITAPLNSEIYAVATRSIMILSALVVVCYVVFFGLLKRTKLADEKMRKISRSLFVISLTVVFGWFSTMFIGSFCQIFHINIERTYVDLLAGLFVNVACSINFFVYFALR</sequence>
<evidence type="ECO:0000313" key="9">
    <source>
        <dbReference type="WBParaSite" id="HPBE_0001431101-mRNA-1"/>
    </source>
</evidence>
<dbReference type="InterPro" id="IPR047130">
    <property type="entry name" value="7TM_GPCR_Srsx_nematod"/>
</dbReference>
<evidence type="ECO:0000313" key="8">
    <source>
        <dbReference type="Proteomes" id="UP000050761"/>
    </source>
</evidence>
<reference evidence="9" key="2">
    <citation type="submission" date="2019-09" db="UniProtKB">
        <authorList>
            <consortium name="WormBaseParasite"/>
        </authorList>
    </citation>
    <scope>IDENTIFICATION</scope>
</reference>
<dbReference type="PANTHER" id="PTHR23360">
    <property type="entry name" value="G-PROTEIN COUPLED RECEPTORS FAMILY 1 PROFILE DOMAIN-CONTAINING PROTEIN-RELATED"/>
    <property type="match status" value="1"/>
</dbReference>
<feature type="domain" description="G-protein coupled receptors family 1 profile" evidence="6">
    <location>
        <begin position="20"/>
        <end position="216"/>
    </location>
</feature>
<proteinExistence type="predicted"/>
<keyword evidence="8" id="KW-1185">Reference proteome</keyword>
<dbReference type="SMART" id="SM01381">
    <property type="entry name" value="7TM_GPCR_Srsx"/>
    <property type="match status" value="1"/>
</dbReference>
<evidence type="ECO:0000259" key="6">
    <source>
        <dbReference type="PROSITE" id="PS50262"/>
    </source>
</evidence>
<feature type="transmembrane region" description="Helical" evidence="5">
    <location>
        <begin position="117"/>
        <end position="139"/>
    </location>
</feature>
<feature type="transmembrane region" description="Helical" evidence="5">
    <location>
        <begin position="75"/>
        <end position="97"/>
    </location>
</feature>
<evidence type="ECO:0000256" key="5">
    <source>
        <dbReference type="SAM" id="Phobius"/>
    </source>
</evidence>
<organism evidence="7">
    <name type="scientific">Heligmosomoides polygyrus</name>
    <name type="common">Parasitic roundworm</name>
    <dbReference type="NCBI Taxonomy" id="6339"/>
    <lineage>
        <taxon>Eukaryota</taxon>
        <taxon>Metazoa</taxon>
        <taxon>Ecdysozoa</taxon>
        <taxon>Nematoda</taxon>
        <taxon>Chromadorea</taxon>
        <taxon>Rhabditida</taxon>
        <taxon>Rhabditina</taxon>
        <taxon>Rhabditomorpha</taxon>
        <taxon>Strongyloidea</taxon>
        <taxon>Heligmosomidae</taxon>
        <taxon>Heligmosomoides</taxon>
    </lineage>
</organism>
<dbReference type="InterPro" id="IPR017452">
    <property type="entry name" value="GPCR_Rhodpsn_7TM"/>
</dbReference>
<dbReference type="Gene3D" id="1.20.1070.10">
    <property type="entry name" value="Rhodopsin 7-helix transmembrane proteins"/>
    <property type="match status" value="1"/>
</dbReference>
<evidence type="ECO:0000256" key="1">
    <source>
        <dbReference type="ARBA" id="ARBA00004370"/>
    </source>
</evidence>
<dbReference type="EMBL" id="UZAH01028306">
    <property type="protein sequence ID" value="VDO99221.1"/>
    <property type="molecule type" value="Genomic_DNA"/>
</dbReference>
<keyword evidence="2 5" id="KW-0812">Transmembrane</keyword>
<dbReference type="PROSITE" id="PS50262">
    <property type="entry name" value="G_PROTEIN_RECEP_F1_2"/>
    <property type="match status" value="1"/>
</dbReference>
<dbReference type="PANTHER" id="PTHR23360:SF5">
    <property type="entry name" value="G-PROTEIN COUPLED RECEPTORS FAMILY 1 PROFILE DOMAIN-CONTAINING PROTEIN"/>
    <property type="match status" value="1"/>
</dbReference>
<accession>A0A3P7ZG45</accession>
<dbReference type="Pfam" id="PF10320">
    <property type="entry name" value="7TM_GPCR_Srsx"/>
    <property type="match status" value="2"/>
</dbReference>
<dbReference type="GO" id="GO:0016020">
    <property type="term" value="C:membrane"/>
    <property type="evidence" value="ECO:0007669"/>
    <property type="project" value="UniProtKB-SubCell"/>
</dbReference>
<evidence type="ECO:0000256" key="3">
    <source>
        <dbReference type="ARBA" id="ARBA00022989"/>
    </source>
</evidence>
<feature type="transmembrane region" description="Helical" evidence="5">
    <location>
        <begin position="7"/>
        <end position="29"/>
    </location>
</feature>
<dbReference type="AlphaFoldDB" id="A0A3P7ZG45"/>
<dbReference type="SUPFAM" id="SSF81321">
    <property type="entry name" value="Family A G protein-coupled receptor-like"/>
    <property type="match status" value="1"/>
</dbReference>
<dbReference type="InterPro" id="IPR000276">
    <property type="entry name" value="GPCR_Rhodpsn"/>
</dbReference>